<protein>
    <submittedName>
        <fullName evidence="4">Trypsin</fullName>
    </submittedName>
</protein>
<dbReference type="CDD" id="cd06779">
    <property type="entry name" value="cpPDZ_Deg_HtrA-like"/>
    <property type="match status" value="1"/>
</dbReference>
<dbReference type="Gene3D" id="2.30.42.10">
    <property type="match status" value="1"/>
</dbReference>
<dbReference type="Proteomes" id="UP000266745">
    <property type="component" value="Chromosome"/>
</dbReference>
<evidence type="ECO:0000313" key="4">
    <source>
        <dbReference type="EMBL" id="AJZ75534.1"/>
    </source>
</evidence>
<keyword evidence="2" id="KW-0378">Hydrolase</keyword>
<dbReference type="Gene3D" id="2.40.10.120">
    <property type="match status" value="1"/>
</dbReference>
<sequence length="391" mass="41802">MAKSTVIVSALLGAIIVLVAYSIFLNPPNQIPSVDQISVNTKNSITAQDTGDLSLVEIFEKSEAGVVRINVKRPSTDPRGIGGVGSGFVYDSNGYIITNDHVVENAEKLTVTFLDGRSYKAKIIGQDIYTDLAVIKVNASSDVLQSLPVGDSSKLRVGEPIAAIGNPFGLSGSMSSGIISQVGRLLPSQDRGFQIPDIIQTDAAINPGNSGGPLLNMRGEVVGINTAIQSETGDFAGVGFAIPSRTVQKIIPVLIENKTYHHPWVGISGRDIDPDLADILKLKDARGFLVINVLKDSPAERAGLRGTNETKEVDGIRHQIGGDVVLAVDSKTVRKIDDILIHLQREKTVGDQMILQILRDGKVSDVVITLNERPTANIMLNSTNPTNSTQR</sequence>
<dbReference type="InterPro" id="IPR051201">
    <property type="entry name" value="Chloro_Bact_Ser_Proteases"/>
</dbReference>
<dbReference type="InterPro" id="IPR009003">
    <property type="entry name" value="Peptidase_S1_PA"/>
</dbReference>
<dbReference type="GO" id="GO:0006508">
    <property type="term" value="P:proteolysis"/>
    <property type="evidence" value="ECO:0007669"/>
    <property type="project" value="UniProtKB-KW"/>
</dbReference>
<accession>A0A3G1B1L4</accession>
<gene>
    <name evidence="4" type="ORF">SU86_003145</name>
</gene>
<dbReference type="AlphaFoldDB" id="A0A3G1B1L4"/>
<dbReference type="InterPro" id="IPR001940">
    <property type="entry name" value="Peptidase_S1C"/>
</dbReference>
<evidence type="ECO:0000313" key="5">
    <source>
        <dbReference type="Proteomes" id="UP000266745"/>
    </source>
</evidence>
<dbReference type="STRING" id="1603555.SU86_003145"/>
<feature type="domain" description="PDZ" evidence="3">
    <location>
        <begin position="274"/>
        <end position="369"/>
    </location>
</feature>
<keyword evidence="5" id="KW-1185">Reference proteome</keyword>
<dbReference type="Pfam" id="PF13180">
    <property type="entry name" value="PDZ_2"/>
    <property type="match status" value="1"/>
</dbReference>
<evidence type="ECO:0000256" key="2">
    <source>
        <dbReference type="ARBA" id="ARBA00022801"/>
    </source>
</evidence>
<evidence type="ECO:0000256" key="1">
    <source>
        <dbReference type="ARBA" id="ARBA00022670"/>
    </source>
</evidence>
<dbReference type="InterPro" id="IPR001478">
    <property type="entry name" value="PDZ"/>
</dbReference>
<dbReference type="OrthoDB" id="350578at2157"/>
<dbReference type="PANTHER" id="PTHR43343:SF3">
    <property type="entry name" value="PROTEASE DO-LIKE 8, CHLOROPLASTIC"/>
    <property type="match status" value="1"/>
</dbReference>
<dbReference type="SUPFAM" id="SSF50156">
    <property type="entry name" value="PDZ domain-like"/>
    <property type="match status" value="1"/>
</dbReference>
<dbReference type="KEGG" id="tah:SU86_003145"/>
<name>A0A3G1B1L4_9ARCH</name>
<dbReference type="SUPFAM" id="SSF50494">
    <property type="entry name" value="Trypsin-like serine proteases"/>
    <property type="match status" value="1"/>
</dbReference>
<dbReference type="GO" id="GO:0004252">
    <property type="term" value="F:serine-type endopeptidase activity"/>
    <property type="evidence" value="ECO:0007669"/>
    <property type="project" value="InterPro"/>
</dbReference>
<dbReference type="Pfam" id="PF13365">
    <property type="entry name" value="Trypsin_2"/>
    <property type="match status" value="1"/>
</dbReference>
<dbReference type="PANTHER" id="PTHR43343">
    <property type="entry name" value="PEPTIDASE S12"/>
    <property type="match status" value="1"/>
</dbReference>
<dbReference type="RefSeq" id="WP_048188245.1">
    <property type="nucleotide sequence ID" value="NZ_CP011097.1"/>
</dbReference>
<reference evidence="4 5" key="1">
    <citation type="journal article" date="2016" name="Sci. Rep.">
        <title>A novel ammonia-oxidizing archaeon from wastewater treatment plant: Its enrichment, physiological and genomic characteristics.</title>
        <authorList>
            <person name="Li Y."/>
            <person name="Ding K."/>
            <person name="Wen X."/>
            <person name="Zhang B."/>
            <person name="Shen B."/>
            <person name="Yang Y."/>
        </authorList>
    </citation>
    <scope>NUCLEOTIDE SEQUENCE [LARGE SCALE GENOMIC DNA]</scope>
    <source>
        <strain evidence="4 5">SAT1</strain>
    </source>
</reference>
<keyword evidence="1" id="KW-0645">Protease</keyword>
<dbReference type="GeneID" id="24875385"/>
<evidence type="ECO:0000259" key="3">
    <source>
        <dbReference type="Pfam" id="PF13180"/>
    </source>
</evidence>
<organism evidence="4 5">
    <name type="scientific">Candidatus Nitrosotenuis cloacae</name>
    <dbReference type="NCBI Taxonomy" id="1603555"/>
    <lineage>
        <taxon>Archaea</taxon>
        <taxon>Nitrososphaerota</taxon>
        <taxon>Candidatus Nitrosotenuis</taxon>
    </lineage>
</organism>
<dbReference type="PRINTS" id="PR00834">
    <property type="entry name" value="PROTEASES2C"/>
</dbReference>
<proteinExistence type="predicted"/>
<dbReference type="InterPro" id="IPR036034">
    <property type="entry name" value="PDZ_sf"/>
</dbReference>
<dbReference type="EMBL" id="CP011097">
    <property type="protein sequence ID" value="AJZ75534.1"/>
    <property type="molecule type" value="Genomic_DNA"/>
</dbReference>